<dbReference type="PANTHER" id="PTHR46796">
    <property type="entry name" value="HTH-TYPE TRANSCRIPTIONAL ACTIVATOR RHAS-RELATED"/>
    <property type="match status" value="1"/>
</dbReference>
<evidence type="ECO:0000256" key="1">
    <source>
        <dbReference type="ARBA" id="ARBA00023015"/>
    </source>
</evidence>
<dbReference type="Pfam" id="PF20240">
    <property type="entry name" value="DUF6597"/>
    <property type="match status" value="1"/>
</dbReference>
<feature type="domain" description="HTH araC/xylS-type" evidence="4">
    <location>
        <begin position="168"/>
        <end position="271"/>
    </location>
</feature>
<dbReference type="GO" id="GO:0003700">
    <property type="term" value="F:DNA-binding transcription factor activity"/>
    <property type="evidence" value="ECO:0007669"/>
    <property type="project" value="InterPro"/>
</dbReference>
<sequence length="285" mass="33184">MDGIFDYRPPHPSLREYVRLFQIVGCAFPASMSVLPVKSYWPRAENCLTFFPRDPEKVEYGFDGKPIESPRTRVCGQHSVATNRHVGRDFMIFQIQFQPGALFQLTGIPVHELTNTIVDAEAVFPTEISRINERLSYTKHYTEMIPIVENFLHYLINRAKYKHLRPIDKVSRYILQHSSAISTNWPGLDWLADQACLSQRQFYRLFMEREGVSPRLYGRIARFEHAMKVKNAHPHLDWLSIAVKLGYYDYQHLVRDFKEFTQLTPNAFLEAEGKAPERVFGVAET</sequence>
<dbReference type="InterPro" id="IPR046532">
    <property type="entry name" value="DUF6597"/>
</dbReference>
<dbReference type="InterPro" id="IPR009057">
    <property type="entry name" value="Homeodomain-like_sf"/>
</dbReference>
<dbReference type="SMART" id="SM00342">
    <property type="entry name" value="HTH_ARAC"/>
    <property type="match status" value="1"/>
</dbReference>
<dbReference type="InterPro" id="IPR018060">
    <property type="entry name" value="HTH_AraC"/>
</dbReference>
<dbReference type="Proteomes" id="UP000474175">
    <property type="component" value="Unassembled WGS sequence"/>
</dbReference>
<evidence type="ECO:0000256" key="2">
    <source>
        <dbReference type="ARBA" id="ARBA00023125"/>
    </source>
</evidence>
<keyword evidence="1" id="KW-0805">Transcription regulation</keyword>
<keyword evidence="3" id="KW-0804">Transcription</keyword>
<dbReference type="EMBL" id="JAAFZH010000007">
    <property type="protein sequence ID" value="NDU96532.1"/>
    <property type="molecule type" value="Genomic_DNA"/>
</dbReference>
<name>A0A6L9LAT1_9BACT</name>
<dbReference type="PROSITE" id="PS01124">
    <property type="entry name" value="HTH_ARAC_FAMILY_2"/>
    <property type="match status" value="1"/>
</dbReference>
<evidence type="ECO:0000256" key="3">
    <source>
        <dbReference type="ARBA" id="ARBA00023163"/>
    </source>
</evidence>
<dbReference type="RefSeq" id="WP_163950855.1">
    <property type="nucleotide sequence ID" value="NZ_JAAFZH010000007.1"/>
</dbReference>
<reference evidence="5 6" key="1">
    <citation type="submission" date="2020-02" db="EMBL/GenBank/DDBJ databases">
        <title>Draft genome sequence of two Spirosoma agri KCTC 52727 and Spirosoma terrae KCTC 52035.</title>
        <authorList>
            <person name="Rojas J."/>
            <person name="Ambika Manirajan B."/>
            <person name="Suarez C."/>
            <person name="Ratering S."/>
            <person name="Schnell S."/>
        </authorList>
    </citation>
    <scope>NUCLEOTIDE SEQUENCE [LARGE SCALE GENOMIC DNA]</scope>
    <source>
        <strain evidence="5 6">KCTC 52035</strain>
    </source>
</reference>
<dbReference type="InterPro" id="IPR050204">
    <property type="entry name" value="AraC_XylS_family_regulators"/>
</dbReference>
<evidence type="ECO:0000313" key="5">
    <source>
        <dbReference type="EMBL" id="NDU96532.1"/>
    </source>
</evidence>
<dbReference type="GO" id="GO:0043565">
    <property type="term" value="F:sequence-specific DNA binding"/>
    <property type="evidence" value="ECO:0007669"/>
    <property type="project" value="InterPro"/>
</dbReference>
<keyword evidence="6" id="KW-1185">Reference proteome</keyword>
<accession>A0A6L9LAT1</accession>
<comment type="caution">
    <text evidence="5">The sequence shown here is derived from an EMBL/GenBank/DDBJ whole genome shotgun (WGS) entry which is preliminary data.</text>
</comment>
<dbReference type="PANTHER" id="PTHR46796:SF13">
    <property type="entry name" value="HTH-TYPE TRANSCRIPTIONAL ACTIVATOR RHAS"/>
    <property type="match status" value="1"/>
</dbReference>
<gene>
    <name evidence="5" type="ORF">GK108_16745</name>
</gene>
<organism evidence="5 6">
    <name type="scientific">Spirosoma terrae</name>
    <dbReference type="NCBI Taxonomy" id="1968276"/>
    <lineage>
        <taxon>Bacteria</taxon>
        <taxon>Pseudomonadati</taxon>
        <taxon>Bacteroidota</taxon>
        <taxon>Cytophagia</taxon>
        <taxon>Cytophagales</taxon>
        <taxon>Cytophagaceae</taxon>
        <taxon>Spirosoma</taxon>
    </lineage>
</organism>
<dbReference type="AlphaFoldDB" id="A0A6L9LAT1"/>
<dbReference type="Gene3D" id="1.10.10.60">
    <property type="entry name" value="Homeodomain-like"/>
    <property type="match status" value="1"/>
</dbReference>
<keyword evidence="2" id="KW-0238">DNA-binding</keyword>
<dbReference type="Pfam" id="PF12833">
    <property type="entry name" value="HTH_18"/>
    <property type="match status" value="1"/>
</dbReference>
<evidence type="ECO:0000259" key="4">
    <source>
        <dbReference type="PROSITE" id="PS01124"/>
    </source>
</evidence>
<evidence type="ECO:0000313" key="6">
    <source>
        <dbReference type="Proteomes" id="UP000474175"/>
    </source>
</evidence>
<proteinExistence type="predicted"/>
<dbReference type="SUPFAM" id="SSF46689">
    <property type="entry name" value="Homeodomain-like"/>
    <property type="match status" value="1"/>
</dbReference>
<protein>
    <submittedName>
        <fullName evidence="5">AraC family transcriptional regulator</fullName>
    </submittedName>
</protein>